<reference evidence="3" key="1">
    <citation type="submission" date="2022-11" db="EMBL/GenBank/DDBJ databases">
        <title>Centuries of genome instability and evolution in soft-shell clam transmissible cancer (bioRxiv).</title>
        <authorList>
            <person name="Hart S.F.M."/>
            <person name="Yonemitsu M.A."/>
            <person name="Giersch R.M."/>
            <person name="Beal B.F."/>
            <person name="Arriagada G."/>
            <person name="Davis B.W."/>
            <person name="Ostrander E.A."/>
            <person name="Goff S.P."/>
            <person name="Metzger M.J."/>
        </authorList>
    </citation>
    <scope>NUCLEOTIDE SEQUENCE</scope>
    <source>
        <strain evidence="3">MELC-2E11</strain>
        <tissue evidence="3">Siphon/mantle</tissue>
    </source>
</reference>
<proteinExistence type="predicted"/>
<dbReference type="Proteomes" id="UP001164746">
    <property type="component" value="Chromosome 12"/>
</dbReference>
<organism evidence="3 4">
    <name type="scientific">Mya arenaria</name>
    <name type="common">Soft-shell clam</name>
    <dbReference type="NCBI Taxonomy" id="6604"/>
    <lineage>
        <taxon>Eukaryota</taxon>
        <taxon>Metazoa</taxon>
        <taxon>Spiralia</taxon>
        <taxon>Lophotrochozoa</taxon>
        <taxon>Mollusca</taxon>
        <taxon>Bivalvia</taxon>
        <taxon>Autobranchia</taxon>
        <taxon>Heteroconchia</taxon>
        <taxon>Euheterodonta</taxon>
        <taxon>Imparidentia</taxon>
        <taxon>Neoheterodontei</taxon>
        <taxon>Myida</taxon>
        <taxon>Myoidea</taxon>
        <taxon>Myidae</taxon>
        <taxon>Mya</taxon>
    </lineage>
</organism>
<keyword evidence="4" id="KW-1185">Reference proteome</keyword>
<accession>A0ABY7FIJ8</accession>
<feature type="coiled-coil region" evidence="1">
    <location>
        <begin position="120"/>
        <end position="147"/>
    </location>
</feature>
<evidence type="ECO:0000313" key="4">
    <source>
        <dbReference type="Proteomes" id="UP001164746"/>
    </source>
</evidence>
<gene>
    <name evidence="3" type="ORF">MAR_014735</name>
</gene>
<protein>
    <submittedName>
        <fullName evidence="3">Uncharacterized protein</fullName>
    </submittedName>
</protein>
<dbReference type="EMBL" id="CP111023">
    <property type="protein sequence ID" value="WAR20761.1"/>
    <property type="molecule type" value="Genomic_DNA"/>
</dbReference>
<keyword evidence="1" id="KW-0175">Coiled coil</keyword>
<evidence type="ECO:0000256" key="2">
    <source>
        <dbReference type="SAM" id="Phobius"/>
    </source>
</evidence>
<name>A0ABY7FIJ8_MYAAR</name>
<keyword evidence="2" id="KW-1133">Transmembrane helix</keyword>
<feature type="transmembrane region" description="Helical" evidence="2">
    <location>
        <begin position="167"/>
        <end position="187"/>
    </location>
</feature>
<evidence type="ECO:0000313" key="3">
    <source>
        <dbReference type="EMBL" id="WAR20761.1"/>
    </source>
</evidence>
<keyword evidence="2" id="KW-0812">Transmembrane</keyword>
<sequence length="405" mass="45555">MEDLKSEVNKNSYKNIEQSTKLHNIDSGIIKINDILITSDPNDVLYPDIKTKARAIIKDIADVTNDHNVLKNAVDFIQSDLVDVKDKQEQRDSNLSRDIRSFRKTVTDTSDANYALSIIVEAINEEMKKANNTVLEVRESSKTAEEKVDQTNANLKIVHQHLFNKDALTAAILILFFLIIGLMLYVLKLKSSVEPALAGGSTSRPLKGSREMEVNLQKMPSKPTLKNAVCIISFDSSNLDEYSGIIKETVSQIGGVSFRTHVIRKHNDIPKLPQCKLYIMCVEFTERHVIIEEQGLGLGDLKLTSYRGVRKLGGALVILYIHDPGSRRLTDGQLYSDGVYCVKKQQELKELCEMDRFISAHKNLNTAQKKALETDELNLQAASFARKIIEKSKTTDAEEFLEDKT</sequence>
<evidence type="ECO:0000256" key="1">
    <source>
        <dbReference type="SAM" id="Coils"/>
    </source>
</evidence>
<keyword evidence="2" id="KW-0472">Membrane</keyword>